<evidence type="ECO:0000313" key="1">
    <source>
        <dbReference type="EMBL" id="KER33465.1"/>
    </source>
</evidence>
<sequence>MRDSAGFKEENTPQMALVSIRTTEEKQVAWEHVTFTSRINSELTTEALCDNFVTSFIGLLANRACESSGNILICKSIWFSRETQLNLSFMIFYN</sequence>
<accession>A0A075AC60</accession>
<evidence type="ECO:0000313" key="2">
    <source>
        <dbReference type="Proteomes" id="UP000054324"/>
    </source>
</evidence>
<dbReference type="EMBL" id="KL596624">
    <property type="protein sequence ID" value="KER33465.1"/>
    <property type="molecule type" value="Genomic_DNA"/>
</dbReference>
<dbReference type="RefSeq" id="XP_009162674.1">
    <property type="nucleotide sequence ID" value="XM_009164410.1"/>
</dbReference>
<proteinExistence type="predicted"/>
<dbReference type="GeneID" id="20314770"/>
<organism evidence="1 2">
    <name type="scientific">Opisthorchis viverrini</name>
    <name type="common">Southeast Asian liver fluke</name>
    <dbReference type="NCBI Taxonomy" id="6198"/>
    <lineage>
        <taxon>Eukaryota</taxon>
        <taxon>Metazoa</taxon>
        <taxon>Spiralia</taxon>
        <taxon>Lophotrochozoa</taxon>
        <taxon>Platyhelminthes</taxon>
        <taxon>Trematoda</taxon>
        <taxon>Digenea</taxon>
        <taxon>Opisthorchiida</taxon>
        <taxon>Opisthorchiata</taxon>
        <taxon>Opisthorchiidae</taxon>
        <taxon>Opisthorchis</taxon>
    </lineage>
</organism>
<dbReference type="Proteomes" id="UP000054324">
    <property type="component" value="Unassembled WGS sequence"/>
</dbReference>
<gene>
    <name evidence="1" type="ORF">T265_00582</name>
</gene>
<dbReference type="KEGG" id="ovi:T265_00582"/>
<keyword evidence="2" id="KW-1185">Reference proteome</keyword>
<protein>
    <submittedName>
        <fullName evidence="1">Uncharacterized protein</fullName>
    </submittedName>
</protein>
<name>A0A075AC60_OPIVI</name>
<reference evidence="1 2" key="1">
    <citation type="submission" date="2013-11" db="EMBL/GenBank/DDBJ databases">
        <title>Opisthorchis viverrini - life in the bile duct.</title>
        <authorList>
            <person name="Young N.D."/>
            <person name="Nagarajan N."/>
            <person name="Lin S.J."/>
            <person name="Korhonen P.K."/>
            <person name="Jex A.R."/>
            <person name="Hall R.S."/>
            <person name="Safavi-Hemami H."/>
            <person name="Kaewkong W."/>
            <person name="Bertrand D."/>
            <person name="Gao S."/>
            <person name="Seet Q."/>
            <person name="Wongkham S."/>
            <person name="Teh B.T."/>
            <person name="Wongkham C."/>
            <person name="Intapan P.M."/>
            <person name="Maleewong W."/>
            <person name="Yang X."/>
            <person name="Hu M."/>
            <person name="Wang Z."/>
            <person name="Hofmann A."/>
            <person name="Sternberg P.W."/>
            <person name="Tan P."/>
            <person name="Wang J."/>
            <person name="Gasser R.B."/>
        </authorList>
    </citation>
    <scope>NUCLEOTIDE SEQUENCE [LARGE SCALE GENOMIC DNA]</scope>
</reference>
<dbReference type="AlphaFoldDB" id="A0A075AC60"/>
<dbReference type="CTD" id="20314770"/>